<evidence type="ECO:0000256" key="5">
    <source>
        <dbReference type="ARBA" id="ARBA00022475"/>
    </source>
</evidence>
<evidence type="ECO:0000256" key="9">
    <source>
        <dbReference type="ARBA" id="ARBA00022737"/>
    </source>
</evidence>
<keyword evidence="11" id="KW-1133">Transmembrane helix</keyword>
<dbReference type="Gene3D" id="1.10.10.60">
    <property type="entry name" value="Homeodomain-like"/>
    <property type="match status" value="2"/>
</dbReference>
<feature type="domain" description="Sema" evidence="22">
    <location>
        <begin position="838"/>
        <end position="1313"/>
    </location>
</feature>
<dbReference type="SUPFAM" id="SSF101912">
    <property type="entry name" value="Sema domain"/>
    <property type="match status" value="1"/>
</dbReference>
<dbReference type="PROSITE" id="PS50090">
    <property type="entry name" value="MYB_LIKE"/>
    <property type="match status" value="2"/>
</dbReference>
<dbReference type="PANTHER" id="PTHR22625">
    <property type="entry name" value="PLEXIN"/>
    <property type="match status" value="1"/>
</dbReference>
<dbReference type="InterPro" id="IPR041019">
    <property type="entry name" value="TIG1_plexin"/>
</dbReference>
<dbReference type="InterPro" id="IPR002165">
    <property type="entry name" value="Plexin_repeat"/>
</dbReference>
<keyword evidence="15" id="KW-0675">Receptor</keyword>
<dbReference type="PANTHER" id="PTHR22625:SF44">
    <property type="entry name" value="PLEXIN-B"/>
    <property type="match status" value="1"/>
</dbReference>
<dbReference type="InterPro" id="IPR031148">
    <property type="entry name" value="Plexin"/>
</dbReference>
<feature type="region of interest" description="Disordered" evidence="19">
    <location>
        <begin position="338"/>
        <end position="371"/>
    </location>
</feature>
<dbReference type="SUPFAM" id="SSF81296">
    <property type="entry name" value="E set domains"/>
    <property type="match status" value="3"/>
</dbReference>
<dbReference type="STRING" id="70415.A0A5S6R689"/>
<dbReference type="GO" id="GO:0050772">
    <property type="term" value="P:positive regulation of axonogenesis"/>
    <property type="evidence" value="ECO:0007669"/>
    <property type="project" value="TreeGrafter"/>
</dbReference>
<dbReference type="FunFam" id="2.60.40.10:FF:000131">
    <property type="entry name" value="Plexin A2"/>
    <property type="match status" value="1"/>
</dbReference>
<feature type="coiled-coil region" evidence="18">
    <location>
        <begin position="2116"/>
        <end position="2151"/>
    </location>
</feature>
<dbReference type="Proteomes" id="UP000046395">
    <property type="component" value="Unassembled WGS sequence"/>
</dbReference>
<dbReference type="Pfam" id="PF17960">
    <property type="entry name" value="TIG_plexin"/>
    <property type="match status" value="1"/>
</dbReference>
<reference evidence="25" key="1">
    <citation type="submission" date="2019-12" db="UniProtKB">
        <authorList>
            <consortium name="WormBaseParasite"/>
        </authorList>
    </citation>
    <scope>IDENTIFICATION</scope>
</reference>
<dbReference type="InterPro" id="IPR018253">
    <property type="entry name" value="DnaJ_domain_CS"/>
</dbReference>
<keyword evidence="6" id="KW-0597">Phosphoprotein</keyword>
<dbReference type="Pfam" id="PF01833">
    <property type="entry name" value="TIG"/>
    <property type="match status" value="3"/>
</dbReference>
<dbReference type="PROSITE" id="PS00636">
    <property type="entry name" value="DNAJ_1"/>
    <property type="match status" value="1"/>
</dbReference>
<dbReference type="Pfam" id="PF18020">
    <property type="entry name" value="TIG_2"/>
    <property type="match status" value="1"/>
</dbReference>
<dbReference type="SMART" id="SM00630">
    <property type="entry name" value="Sema"/>
    <property type="match status" value="1"/>
</dbReference>
<dbReference type="GO" id="GO:0097374">
    <property type="term" value="P:sensory neuron axon guidance"/>
    <property type="evidence" value="ECO:0007669"/>
    <property type="project" value="TreeGrafter"/>
</dbReference>
<dbReference type="Pfam" id="PF00226">
    <property type="entry name" value="DnaJ"/>
    <property type="match status" value="1"/>
</dbReference>
<evidence type="ECO:0000256" key="6">
    <source>
        <dbReference type="ARBA" id="ARBA00022553"/>
    </source>
</evidence>
<dbReference type="InterPro" id="IPR008936">
    <property type="entry name" value="Rho_GTPase_activation_prot"/>
</dbReference>
<evidence type="ECO:0000259" key="20">
    <source>
        <dbReference type="PROSITE" id="PS50076"/>
    </source>
</evidence>
<keyword evidence="8" id="KW-0732">Signal</keyword>
<evidence type="ECO:0000256" key="3">
    <source>
        <dbReference type="ARBA" id="ARBA00004496"/>
    </source>
</evidence>
<dbReference type="SMART" id="SM00423">
    <property type="entry name" value="PSI"/>
    <property type="match status" value="3"/>
</dbReference>
<keyword evidence="18" id="KW-0175">Coiled coil</keyword>
<dbReference type="FunFam" id="2.60.40.10:FF:000203">
    <property type="entry name" value="Plexin B2"/>
    <property type="match status" value="1"/>
</dbReference>
<evidence type="ECO:0000313" key="25">
    <source>
        <dbReference type="WBParaSite" id="TMUE_3000014787.1"/>
    </source>
</evidence>
<dbReference type="InterPro" id="IPR009057">
    <property type="entry name" value="Homeodomain-like_sf"/>
</dbReference>
<dbReference type="CDD" id="cd00603">
    <property type="entry name" value="IPT_PCSR"/>
    <property type="match status" value="1"/>
</dbReference>
<dbReference type="InterPro" id="IPR041362">
    <property type="entry name" value="TIG2_plexin"/>
</dbReference>
<dbReference type="CDD" id="cd06257">
    <property type="entry name" value="DnaJ"/>
    <property type="match status" value="1"/>
</dbReference>
<evidence type="ECO:0000256" key="13">
    <source>
        <dbReference type="ARBA" id="ARBA00023157"/>
    </source>
</evidence>
<dbReference type="Gene3D" id="1.10.506.10">
    <property type="entry name" value="GTPase Activation - p120gap, domain 1"/>
    <property type="match status" value="2"/>
</dbReference>
<dbReference type="Pfam" id="PF23082">
    <property type="entry name" value="Myb_DNA-binding_2"/>
    <property type="match status" value="1"/>
</dbReference>
<dbReference type="InterPro" id="IPR017884">
    <property type="entry name" value="SANT_dom"/>
</dbReference>
<dbReference type="InterPro" id="IPR014756">
    <property type="entry name" value="Ig_E-set"/>
</dbReference>
<dbReference type="Gene3D" id="2.130.10.10">
    <property type="entry name" value="YVTN repeat-like/Quinoprotein amine dehydrogenase"/>
    <property type="match status" value="1"/>
</dbReference>
<feature type="region of interest" description="Disordered" evidence="19">
    <location>
        <begin position="547"/>
        <end position="566"/>
    </location>
</feature>
<dbReference type="GO" id="GO:0007162">
    <property type="term" value="P:negative regulation of cell adhesion"/>
    <property type="evidence" value="ECO:0007669"/>
    <property type="project" value="TreeGrafter"/>
</dbReference>
<dbReference type="Pfam" id="PF08337">
    <property type="entry name" value="Plexin_cytopl"/>
    <property type="match status" value="1"/>
</dbReference>
<keyword evidence="5" id="KW-1003">Cell membrane</keyword>
<evidence type="ECO:0000256" key="15">
    <source>
        <dbReference type="ARBA" id="ARBA00023170"/>
    </source>
</evidence>
<dbReference type="InterPro" id="IPR002909">
    <property type="entry name" value="IPT_dom"/>
</dbReference>
<evidence type="ECO:0000256" key="14">
    <source>
        <dbReference type="ARBA" id="ARBA00023159"/>
    </source>
</evidence>
<dbReference type="WBParaSite" id="TMUE_3000014787.1">
    <property type="protein sequence ID" value="TMUE_3000014787.1"/>
    <property type="gene ID" value="WBGene00294164"/>
</dbReference>
<dbReference type="Gene3D" id="3.10.20.90">
    <property type="entry name" value="Phosphatidylinositol 3-kinase Catalytic Subunit, Chain A, domain 1"/>
    <property type="match status" value="1"/>
</dbReference>
<dbReference type="Pfam" id="PF01437">
    <property type="entry name" value="PSI"/>
    <property type="match status" value="1"/>
</dbReference>
<evidence type="ECO:0000259" key="22">
    <source>
        <dbReference type="PROSITE" id="PS51004"/>
    </source>
</evidence>
<dbReference type="SMART" id="SM00429">
    <property type="entry name" value="IPT"/>
    <property type="match status" value="4"/>
</dbReference>
<dbReference type="Gene3D" id="1.10.287.110">
    <property type="entry name" value="DnaJ domain"/>
    <property type="match status" value="1"/>
</dbReference>
<dbReference type="InterPro" id="IPR042569">
    <property type="entry name" value="RAC_head_sf"/>
</dbReference>
<feature type="domain" description="SANT" evidence="23">
    <location>
        <begin position="576"/>
        <end position="631"/>
    </location>
</feature>
<evidence type="ECO:0000256" key="16">
    <source>
        <dbReference type="ARBA" id="ARBA00023180"/>
    </source>
</evidence>
<keyword evidence="13" id="KW-1015">Disulfide bond</keyword>
<dbReference type="Pfam" id="PF00249">
    <property type="entry name" value="Myb_DNA-binding"/>
    <property type="match status" value="1"/>
</dbReference>
<organism evidence="24 25">
    <name type="scientific">Trichuris muris</name>
    <name type="common">Mouse whipworm</name>
    <dbReference type="NCBI Taxonomy" id="70415"/>
    <lineage>
        <taxon>Eukaryota</taxon>
        <taxon>Metazoa</taxon>
        <taxon>Ecdysozoa</taxon>
        <taxon>Nematoda</taxon>
        <taxon>Enoplea</taxon>
        <taxon>Dorylaimia</taxon>
        <taxon>Trichinellida</taxon>
        <taxon>Trichuridae</taxon>
        <taxon>Trichuris</taxon>
    </lineage>
</organism>
<dbReference type="Pfam" id="PF01403">
    <property type="entry name" value="Sema"/>
    <property type="match status" value="1"/>
</dbReference>
<evidence type="ECO:0000256" key="4">
    <source>
        <dbReference type="ARBA" id="ARBA00010297"/>
    </source>
</evidence>
<dbReference type="InterPro" id="IPR046800">
    <property type="entry name" value="Plexin_RBD"/>
</dbReference>
<dbReference type="GO" id="GO:0005737">
    <property type="term" value="C:cytoplasm"/>
    <property type="evidence" value="ECO:0007669"/>
    <property type="project" value="UniProtKB-SubCell"/>
</dbReference>
<evidence type="ECO:0000256" key="17">
    <source>
        <dbReference type="PROSITE-ProRule" id="PRU00352"/>
    </source>
</evidence>
<keyword evidence="10" id="KW-0524">Neurogenesis</keyword>
<dbReference type="GO" id="GO:0008360">
    <property type="term" value="P:regulation of cell shape"/>
    <property type="evidence" value="ECO:0007669"/>
    <property type="project" value="TreeGrafter"/>
</dbReference>
<feature type="compositionally biased region" description="Polar residues" evidence="19">
    <location>
        <begin position="547"/>
        <end position="564"/>
    </location>
</feature>
<dbReference type="InterPro" id="IPR054076">
    <property type="entry name" value="ZUO1-like_ZHD"/>
</dbReference>
<evidence type="ECO:0000256" key="18">
    <source>
        <dbReference type="SAM" id="Coils"/>
    </source>
</evidence>
<dbReference type="CDD" id="cd12205">
    <property type="entry name" value="RasGAP_plexin"/>
    <property type="match status" value="1"/>
</dbReference>
<evidence type="ECO:0000256" key="19">
    <source>
        <dbReference type="SAM" id="MobiDB-lite"/>
    </source>
</evidence>
<dbReference type="PROSITE" id="PS51293">
    <property type="entry name" value="SANT"/>
    <property type="match status" value="1"/>
</dbReference>
<dbReference type="InterPro" id="IPR001623">
    <property type="entry name" value="DnaJ_domain"/>
</dbReference>
<dbReference type="InterPro" id="IPR015943">
    <property type="entry name" value="WD40/YVTN_repeat-like_dom_sf"/>
</dbReference>
<evidence type="ECO:0000259" key="21">
    <source>
        <dbReference type="PROSITE" id="PS50090"/>
    </source>
</evidence>
<evidence type="ECO:0000313" key="24">
    <source>
        <dbReference type="Proteomes" id="UP000046395"/>
    </source>
</evidence>
<dbReference type="GO" id="GO:0005634">
    <property type="term" value="C:nucleus"/>
    <property type="evidence" value="ECO:0007669"/>
    <property type="project" value="UniProtKB-SubCell"/>
</dbReference>
<dbReference type="SUPFAM" id="SSF46565">
    <property type="entry name" value="Chaperone J-domain"/>
    <property type="match status" value="1"/>
</dbReference>
<feature type="domain" description="J" evidence="20">
    <location>
        <begin position="112"/>
        <end position="185"/>
    </location>
</feature>
<dbReference type="GO" id="GO:0030334">
    <property type="term" value="P:regulation of cell migration"/>
    <property type="evidence" value="ECO:0007669"/>
    <property type="project" value="TreeGrafter"/>
</dbReference>
<dbReference type="InterPro" id="IPR016201">
    <property type="entry name" value="PSI"/>
</dbReference>
<evidence type="ECO:0000256" key="2">
    <source>
        <dbReference type="ARBA" id="ARBA00004251"/>
    </source>
</evidence>
<dbReference type="InterPro" id="IPR013783">
    <property type="entry name" value="Ig-like_fold"/>
</dbReference>
<keyword evidence="12" id="KW-0472">Membrane</keyword>
<evidence type="ECO:0000256" key="11">
    <source>
        <dbReference type="ARBA" id="ARBA00022989"/>
    </source>
</evidence>
<evidence type="ECO:0000256" key="10">
    <source>
        <dbReference type="ARBA" id="ARBA00022902"/>
    </source>
</evidence>
<feature type="compositionally biased region" description="Basic residues" evidence="19">
    <location>
        <begin position="749"/>
        <end position="760"/>
    </location>
</feature>
<dbReference type="InterPro" id="IPR001627">
    <property type="entry name" value="Semap_dom"/>
</dbReference>
<keyword evidence="9" id="KW-0677">Repeat</keyword>
<dbReference type="SMART" id="SM00717">
    <property type="entry name" value="SANT"/>
    <property type="match status" value="2"/>
</dbReference>
<dbReference type="CDD" id="cd11236">
    <property type="entry name" value="Sema_plexin_like"/>
    <property type="match status" value="1"/>
</dbReference>
<comment type="caution">
    <text evidence="17">Lacks conserved residue(s) required for the propagation of feature annotation.</text>
</comment>
<name>A0A5S6R689_TRIMR</name>
<dbReference type="SUPFAM" id="SSF103575">
    <property type="entry name" value="Plexin repeat"/>
    <property type="match status" value="1"/>
</dbReference>
<dbReference type="InterPro" id="IPR001005">
    <property type="entry name" value="SANT/Myb"/>
</dbReference>
<dbReference type="Pfam" id="PF24479">
    <property type="entry name" value="PSI_PlexinA-B"/>
    <property type="match status" value="1"/>
</dbReference>
<feature type="region of interest" description="Disordered" evidence="19">
    <location>
        <begin position="739"/>
        <end position="761"/>
    </location>
</feature>
<evidence type="ECO:0000256" key="8">
    <source>
        <dbReference type="ARBA" id="ARBA00022729"/>
    </source>
</evidence>
<feature type="domain" description="Myb-like" evidence="21">
    <location>
        <begin position="581"/>
        <end position="627"/>
    </location>
</feature>
<dbReference type="Pfam" id="PF21884">
    <property type="entry name" value="ZUO1-like_ZHD"/>
    <property type="match status" value="1"/>
</dbReference>
<keyword evidence="14" id="KW-0010">Activator</keyword>
<accession>A0A5S6R689</accession>
<dbReference type="Gene3D" id="1.10.8.840">
    <property type="entry name" value="Ribosome-associated complex head domain"/>
    <property type="match status" value="1"/>
</dbReference>
<dbReference type="CDD" id="cd22249">
    <property type="entry name" value="UDM1_RNF168_RNF169-like"/>
    <property type="match status" value="1"/>
</dbReference>
<comment type="subcellular location">
    <subcellularLocation>
        <location evidence="2">Cell membrane</location>
        <topology evidence="2">Single-pass type I membrane protein</topology>
    </subcellularLocation>
    <subcellularLocation>
        <location evidence="3">Cytoplasm</location>
    </subcellularLocation>
    <subcellularLocation>
        <location evidence="1">Nucleus</location>
    </subcellularLocation>
</comment>
<dbReference type="SUPFAM" id="SSF46689">
    <property type="entry name" value="Homeodomain-like"/>
    <property type="match status" value="2"/>
</dbReference>
<evidence type="ECO:0000256" key="1">
    <source>
        <dbReference type="ARBA" id="ARBA00004123"/>
    </source>
</evidence>
<dbReference type="SMART" id="SM00271">
    <property type="entry name" value="DnaJ"/>
    <property type="match status" value="1"/>
</dbReference>
<dbReference type="InterPro" id="IPR036352">
    <property type="entry name" value="Semap_dom_sf"/>
</dbReference>
<dbReference type="GO" id="GO:0008045">
    <property type="term" value="P:motor neuron axon guidance"/>
    <property type="evidence" value="ECO:0007669"/>
    <property type="project" value="TreeGrafter"/>
</dbReference>
<dbReference type="GO" id="GO:0002116">
    <property type="term" value="C:semaphorin receptor complex"/>
    <property type="evidence" value="ECO:0007669"/>
    <property type="project" value="TreeGrafter"/>
</dbReference>
<dbReference type="PROSITE" id="PS51004">
    <property type="entry name" value="SEMA"/>
    <property type="match status" value="1"/>
</dbReference>
<comment type="similarity">
    <text evidence="4">Belongs to the plexin family.</text>
</comment>
<dbReference type="InterPro" id="IPR036869">
    <property type="entry name" value="J_dom_sf"/>
</dbReference>
<evidence type="ECO:0000256" key="7">
    <source>
        <dbReference type="ARBA" id="ARBA00022692"/>
    </source>
</evidence>
<keyword evidence="24" id="KW-1185">Reference proteome</keyword>
<evidence type="ECO:0000259" key="23">
    <source>
        <dbReference type="PROSITE" id="PS51293"/>
    </source>
</evidence>
<keyword evidence="7" id="KW-0812">Transmembrane</keyword>
<protein>
    <submittedName>
        <fullName evidence="25">Uncharacterized protein</fullName>
    </submittedName>
</protein>
<dbReference type="InterPro" id="IPR013548">
    <property type="entry name" value="Plexin_cytoplasmic_RasGAP_dom"/>
</dbReference>
<dbReference type="CDD" id="cd00167">
    <property type="entry name" value="SANT"/>
    <property type="match status" value="2"/>
</dbReference>
<dbReference type="SUPFAM" id="SSF48350">
    <property type="entry name" value="GTPase activation domain, GAP"/>
    <property type="match status" value="1"/>
</dbReference>
<dbReference type="InterPro" id="IPR032003">
    <property type="entry name" value="RAC_head"/>
</dbReference>
<feature type="domain" description="Myb-like" evidence="21">
    <location>
        <begin position="471"/>
        <end position="527"/>
    </location>
</feature>
<dbReference type="GO" id="GO:0005886">
    <property type="term" value="C:plasma membrane"/>
    <property type="evidence" value="ECO:0007669"/>
    <property type="project" value="UniProtKB-SubCell"/>
</dbReference>
<dbReference type="Pfam" id="PF20170">
    <property type="entry name" value="Plexin_RBD"/>
    <property type="match status" value="1"/>
</dbReference>
<sequence>MADELGDGGLAKALVCLSIRASAWRPEPAGVSFESKVIRDFINYGRAFYACAGENFDSLVSLPIYERCEYLTRAAPTEAEEEVDTSAFDSNDDPSYIEYLASLDPTEWKNQDQYRVLGLSKLRYRATFPQIRASYRCRALLFHPDKRLTGLGAKHILTDDMFTCVTRAYETLSNPTTRLSYDCVDPENDDTVPPVCQNSRDNFFDVFTDVFNRNSRWCSNAVVPQLGGPDDTEQQVNAFYSFWFDFPSWREFSWLDKENKSTAENREERRWMEKANRAARETRRKLEAKRIRTLVESAYKCDPRVRRFKEEERKRREAIKEEKRLARRQLEEERSKLEAEELERQRREKEAEEQRLRQKAAEEKRQRDAAKRALQREKKFLSDFVKEKEYFASAHPDRLGAMNDLGRLCSLMPLDRLQSLNNALRESADVVSCAQAFQLYVNELDERLNVQKTYSAQSGVEGASRLHGDSAESFDDQNWTKEEAQLLVRAMRLFPAGTKARWETIATFINEHKKYETTKGNKTGKQVAAKAKVLQNIADEAKDSIASDNPLQTKGTASVSSSPTVRCDGREAGAPMLSRAWTADEQKLLEEALKSYPSNLHNRWDLIAERLPNRSKRECISRYKEIAEMVRARKVALQKQSNGLRKVQVVAPLGWSNCCAQRRRAMRNDVGRTPSAKSLPDIRWSLFALCDSAEWTGGARRHLGAQGCSFASVGADLRRSDANAPLSFHKPKRIVVLNQQAPTVEERSRRRRTGKQRTAPKLRASTARPMLLALQGHPSVNKGHPRQLSLGDRRPSIGEALARRLYGSQKFTFSGHSLFTIYRSGGRRKAGMTIAVVILLIVRSAVLCRQPSVVSQFADKHESRPSLRHMVRDPTNGHLYLAGRNVLYRLDANLRLIQRVRTGPDLDSPKCNYNGDCILSGVVRAMTDNYNQILLIYPARRVLIACGTLFQGVCTVRRLDDLNKLEYEADKQAVPVAANEPNASTAAFLGPGLDGNFADPVLYVGASFTHEDYREHFPAVCSRTLRRERLFQLVDPGDIAGQSAMVLKSDHRSDFVVTYKGGFVDDGYAYWVAVQRQSLDPLAPLRSKLLRVCTSDRRFESYSEVPLECLGPDNSNYNSVQAFYAGPLGADFGSQHYFVGLFAKEPSTGGGGRPQPQSAVCLFSMNDVRSAFWYNLQRCHSGIDTWNLPHFGLNQRCHNVSGLRTPLGEEVCQRARVGGTIPATSIAAKMYDGERLTSVAVDRLDGGGTVLLIGTNRGTWKKLLLESTGRARQYEEQSLLGERTAPIKPDVVFDTERQHVYVMTDDEVLKVKVQSCASHLNCSACVASGDPYCGWCTLANRCMAKAECPYAEEARGFLATSSSQCPLIEAVIPANVSFHQPVQSEVTVIARHLPSSASGEIYKCLFGQVSVAAVRRSADEFACNLPEQQDRPKAGAGQDFVSVPLKIWSSRSGQMIVGSMFTFYDCGVHKLCTQCVQSRWRCDWCLEDSVCVRDVDVCSNQVRISHSDQVWRIPSLLHENTHDPGGHTALLSNSCPHVDATNLFEVLLPENHPTSITVPVVNLEKLTLNGDKRMVCMVTMEGHSVRVRATLSDNRKAVVCEDYAYTYDSPLPSITAELMLQTTKGTMIDKVKVTIYKCQFMASDCSRCLDLDASYECAWCNAGCGYRRQCRSPIAVYPQSIAVCPAPVIEEIFPTMGPIEGGTRVEITGRDLGIKQSDVDGRILVAGVTCSVTEYHTSEKVVCMTARSTHGPISGPVEIRLDNGRFGRSQSHFTFVDPTVVAYHPFMGPRSGGTQLVISGEHLLDATNVEVYVGNIPCVVQREKSTSRSLICLTSASPKVNQIANQVTIRLDQASRIIASPFTYSPDPVITSVSPSDAFRSGGRMLTVRGRYLDSVQRPLMYLLNRNGLIQSEVSICRVINGEKMQCPSPALIFSISRSKRDEAATYDGSDGSSWTGRDNLRVTDSRRPELGFTILPDPVYFDFPDGFRIHREGPLIIEGSNLNFGSSIRDILVTIGSEPCNVTLLASTQLICQPTRRVARSADAGGRQSQGRVQVRVGNLHFDLGDLIYESPATDSSNMALLGGLIGGICSLVFIVIVSAAVWWRKKSWLAEKEYRRIQLQMDTLESNVRQECKEAFAELQTDMSDLTSDLVALGIPFHSRYVYAAKVLFKEDQRSVMQLDTLRKLSQAGTAVRLHNAVHQFEQLLYSRQFVLCLVKALEAQSTFAAPEKVYVGSLLTAALLNNMQYLTEVVVTLLRRLICKCAQSKHPQLMLRRTESVVEKMLANWIALCLYDYLQGPAGSSLFLLFKALKHQTEKGPIDAVTADARYSLSEDRLLKEQVDYEPVLLRVLPPQGDSSSSSSSCRQDPVICRVLTCDAIRQVKAKVLDCLYRNTAYSAQPSVNDIDLEWHSRQGSLLLREHMRSSDMCGRLNTVKDYRLPNNALIIVLMRTSSYTGYTDYSSHTYMSIDSSSQLIYPAASRLSRTSPPDNCERVSDGHFWHLIAPDSKRIGTGSPSTIPEVYLTRLLSTKGTVQQFVDDFIASALTVGTASAFPAPVKYLFDLLDEEAQRYTPNEAQAIAQAWKNNSLPLRFWVNIIKNPDFIFDVDKTVTVDSCLSVVAQAFMDACSPCDQQLNKDSPSNKLLFARDLPRYRTIFSRFYSEVRRLPSVSDQELSSFMAPLSKMYTQEWDTRGAVRELFLYALRYQDQIALEVSRDATVSGQRLLERFQQAMSCQPVV</sequence>
<dbReference type="PROSITE" id="PS50076">
    <property type="entry name" value="DNAJ_2"/>
    <property type="match status" value="1"/>
</dbReference>
<evidence type="ECO:0000256" key="12">
    <source>
        <dbReference type="ARBA" id="ARBA00023136"/>
    </source>
</evidence>
<keyword evidence="16" id="KW-0325">Glycoprotein</keyword>
<dbReference type="Pfam" id="PF16717">
    <property type="entry name" value="RAC_head"/>
    <property type="match status" value="1"/>
</dbReference>
<dbReference type="Gene3D" id="2.60.40.10">
    <property type="entry name" value="Immunoglobulins"/>
    <property type="match status" value="4"/>
</dbReference>
<proteinExistence type="inferred from homology"/>
<dbReference type="GO" id="GO:0017154">
    <property type="term" value="F:semaphorin receptor activity"/>
    <property type="evidence" value="ECO:0007669"/>
    <property type="project" value="InterPro"/>
</dbReference>